<dbReference type="PROSITE" id="PS50850">
    <property type="entry name" value="MFS"/>
    <property type="match status" value="1"/>
</dbReference>
<evidence type="ECO:0000313" key="8">
    <source>
        <dbReference type="Proteomes" id="UP001165079"/>
    </source>
</evidence>
<accession>A0A9W6WCJ7</accession>
<feature type="transmembrane region" description="Helical" evidence="5">
    <location>
        <begin position="87"/>
        <end position="110"/>
    </location>
</feature>
<feature type="transmembrane region" description="Helical" evidence="5">
    <location>
        <begin position="298"/>
        <end position="317"/>
    </location>
</feature>
<evidence type="ECO:0000313" key="7">
    <source>
        <dbReference type="EMBL" id="GLZ81709.1"/>
    </source>
</evidence>
<organism evidence="7 8">
    <name type="scientific">Actinorhabdospora filicis</name>
    <dbReference type="NCBI Taxonomy" id="1785913"/>
    <lineage>
        <taxon>Bacteria</taxon>
        <taxon>Bacillati</taxon>
        <taxon>Actinomycetota</taxon>
        <taxon>Actinomycetes</taxon>
        <taxon>Micromonosporales</taxon>
        <taxon>Micromonosporaceae</taxon>
        <taxon>Actinorhabdospora</taxon>
    </lineage>
</organism>
<feature type="transmembrane region" description="Helical" evidence="5">
    <location>
        <begin position="233"/>
        <end position="253"/>
    </location>
</feature>
<comment type="caution">
    <text evidence="7">The sequence shown here is derived from an EMBL/GenBank/DDBJ whole genome shotgun (WGS) entry which is preliminary data.</text>
</comment>
<dbReference type="InterPro" id="IPR011701">
    <property type="entry name" value="MFS"/>
</dbReference>
<dbReference type="GO" id="GO:0005886">
    <property type="term" value="C:plasma membrane"/>
    <property type="evidence" value="ECO:0007669"/>
    <property type="project" value="UniProtKB-SubCell"/>
</dbReference>
<evidence type="ECO:0000256" key="4">
    <source>
        <dbReference type="ARBA" id="ARBA00023136"/>
    </source>
</evidence>
<dbReference type="Pfam" id="PF07690">
    <property type="entry name" value="MFS_1"/>
    <property type="match status" value="1"/>
</dbReference>
<dbReference type="Gene3D" id="1.20.1250.20">
    <property type="entry name" value="MFS general substrate transporter like domains"/>
    <property type="match status" value="1"/>
</dbReference>
<dbReference type="SUPFAM" id="SSF103473">
    <property type="entry name" value="MFS general substrate transporter"/>
    <property type="match status" value="1"/>
</dbReference>
<evidence type="ECO:0000259" key="6">
    <source>
        <dbReference type="PROSITE" id="PS50850"/>
    </source>
</evidence>
<evidence type="ECO:0000256" key="5">
    <source>
        <dbReference type="SAM" id="Phobius"/>
    </source>
</evidence>
<keyword evidence="3 5" id="KW-1133">Transmembrane helix</keyword>
<name>A0A9W6WCJ7_9ACTN</name>
<dbReference type="InterPro" id="IPR036259">
    <property type="entry name" value="MFS_trans_sf"/>
</dbReference>
<keyword evidence="8" id="KW-1185">Reference proteome</keyword>
<keyword evidence="2 5" id="KW-0812">Transmembrane</keyword>
<dbReference type="PANTHER" id="PTHR11360">
    <property type="entry name" value="MONOCARBOXYLATE TRANSPORTER"/>
    <property type="match status" value="1"/>
</dbReference>
<feature type="transmembrane region" description="Helical" evidence="5">
    <location>
        <begin position="116"/>
        <end position="137"/>
    </location>
</feature>
<evidence type="ECO:0000256" key="2">
    <source>
        <dbReference type="ARBA" id="ARBA00022692"/>
    </source>
</evidence>
<comment type="subcellular location">
    <subcellularLocation>
        <location evidence="1">Cell membrane</location>
        <topology evidence="1">Multi-pass membrane protein</topology>
    </subcellularLocation>
</comment>
<dbReference type="AlphaFoldDB" id="A0A9W6WCJ7"/>
<dbReference type="GO" id="GO:0022857">
    <property type="term" value="F:transmembrane transporter activity"/>
    <property type="evidence" value="ECO:0007669"/>
    <property type="project" value="InterPro"/>
</dbReference>
<feature type="transmembrane region" description="Helical" evidence="5">
    <location>
        <begin position="144"/>
        <end position="164"/>
    </location>
</feature>
<feature type="transmembrane region" description="Helical" evidence="5">
    <location>
        <begin position="356"/>
        <end position="376"/>
    </location>
</feature>
<evidence type="ECO:0000256" key="1">
    <source>
        <dbReference type="ARBA" id="ARBA00004651"/>
    </source>
</evidence>
<keyword evidence="4 5" id="KW-0472">Membrane</keyword>
<feature type="transmembrane region" description="Helical" evidence="5">
    <location>
        <begin position="273"/>
        <end position="291"/>
    </location>
</feature>
<feature type="transmembrane region" description="Helical" evidence="5">
    <location>
        <begin position="388"/>
        <end position="407"/>
    </location>
</feature>
<dbReference type="Proteomes" id="UP001165079">
    <property type="component" value="Unassembled WGS sequence"/>
</dbReference>
<feature type="transmembrane region" description="Helical" evidence="5">
    <location>
        <begin position="176"/>
        <end position="196"/>
    </location>
</feature>
<dbReference type="InterPro" id="IPR050327">
    <property type="entry name" value="Proton-linked_MCT"/>
</dbReference>
<feature type="transmembrane region" description="Helical" evidence="5">
    <location>
        <begin position="21"/>
        <end position="43"/>
    </location>
</feature>
<feature type="transmembrane region" description="Helical" evidence="5">
    <location>
        <begin position="55"/>
        <end position="75"/>
    </location>
</feature>
<protein>
    <submittedName>
        <fullName evidence="7">MFS transporter</fullName>
    </submittedName>
</protein>
<gene>
    <name evidence="7" type="ORF">Afil01_65160</name>
</gene>
<sequence length="487" mass="49676">MSLSPPAAVSPRAVFHGWRMAGYAAVLLALTSPGQTVGVSVFIDPVIEDLGVSRSAVSVAFLIGTLAGAAAMPVIGRLVDRYGSRRAITVIAAGLGAVLIGMAFITGIAGLTAGFIGIRMLGQGALGLAATTIAAHWFERRRGIATGVVSAFGLAGICLLPIAMEKVIAASSWQTAWLVQGVGVWLIALPIAVFGVRNRPADLGQHVDGEPPTAGTLRDQAGMTRAEALRTPYFWVLAAAVGVTGLLTSAVAFHQVALFEAHGMSVADAAGNFLPQTVAGTLMALAAGAVLDKASPRLLIAVTVGFLAAGLAWAVVITPGLSAIGFGLVLGSAGYLISPVGDGLAPRLFGVRHIGAIRGTIAAIGVGASAFGPLLFTVLHDVAGTYTLPLLLSATLPLAVGVAACAVRLPGPQRTPEAQFVGTHGLGTTCCVDGDGEEAVLRLRPVSRTRPVSARIGVRPWASRMAHAAGRRHEAYANGESTRRNGE</sequence>
<reference evidence="7" key="1">
    <citation type="submission" date="2023-03" db="EMBL/GenBank/DDBJ databases">
        <title>Actinorhabdospora filicis NBRC 111898.</title>
        <authorList>
            <person name="Ichikawa N."/>
            <person name="Sato H."/>
            <person name="Tonouchi N."/>
        </authorList>
    </citation>
    <scope>NUCLEOTIDE SEQUENCE</scope>
    <source>
        <strain evidence="7">NBRC 111898</strain>
    </source>
</reference>
<dbReference type="PANTHER" id="PTHR11360:SF308">
    <property type="entry name" value="BLL3089 PROTEIN"/>
    <property type="match status" value="1"/>
</dbReference>
<feature type="transmembrane region" description="Helical" evidence="5">
    <location>
        <begin position="323"/>
        <end position="344"/>
    </location>
</feature>
<evidence type="ECO:0000256" key="3">
    <source>
        <dbReference type="ARBA" id="ARBA00022989"/>
    </source>
</evidence>
<feature type="domain" description="Major facilitator superfamily (MFS) profile" evidence="6">
    <location>
        <begin position="10"/>
        <end position="413"/>
    </location>
</feature>
<dbReference type="EMBL" id="BSTX01000007">
    <property type="protein sequence ID" value="GLZ81709.1"/>
    <property type="molecule type" value="Genomic_DNA"/>
</dbReference>
<proteinExistence type="predicted"/>
<dbReference type="InterPro" id="IPR020846">
    <property type="entry name" value="MFS_dom"/>
</dbReference>